<feature type="domain" description="DUF4214" evidence="2">
    <location>
        <begin position="663"/>
        <end position="713"/>
    </location>
</feature>
<gene>
    <name evidence="3" type="ORF">DHf2319_00225</name>
</gene>
<dbReference type="RefSeq" id="WP_243478811.1">
    <property type="nucleotide sequence ID" value="NZ_CP063982.1"/>
</dbReference>
<dbReference type="Pfam" id="PF13946">
    <property type="entry name" value="DUF4214"/>
    <property type="match status" value="1"/>
</dbReference>
<protein>
    <submittedName>
        <fullName evidence="3">DUF4214 domain-containing protein</fullName>
    </submittedName>
</protein>
<feature type="region of interest" description="Disordered" evidence="1">
    <location>
        <begin position="411"/>
        <end position="430"/>
    </location>
</feature>
<evidence type="ECO:0000259" key="2">
    <source>
        <dbReference type="Pfam" id="PF13946"/>
    </source>
</evidence>
<accession>A0ABY4AMW1</accession>
<name>A0ABY4AMW1_9BURK</name>
<proteinExistence type="predicted"/>
<evidence type="ECO:0000313" key="4">
    <source>
        <dbReference type="Proteomes" id="UP000831607"/>
    </source>
</evidence>
<sequence length="738" mass="77826">MATTTFNLNLDPAISVSDYSNIYFAAFDQSGNPVPVNGQTGTSSNVISLLENGAFPSVVQATVNQGSNEPGVYPSNYFVVMQSVDSTAGDLSSILSDKTNITTANALASGYSFTLVEAVLTPSVFDQIDISALNNYGPNVAVHVNGQPAGTISSSGFKVSLQTMIDAMPAAAVQGAGTNVPMILGPNANADLWPTDVWQPYLNDLVSNPRVAAGVKSQYFFNASTLNLYQLSVQGKDENADFVLKPLFPGLPGSNTETVTVSYADLQNAIYAPTFANDANGFVKSYLVSGFDAGLWGASATYTNPHTTDTAINGGPGVAKISLSNSWNWSQLYNYEAAAAKAQGVTTISVDNVLPNATHDQYAGAIAGFGNPYGYTFSDLLAVGGVTPAPNLWTGTQDAASVDINVFANGSTPSATSNPPSGFNESPTGYLAPTTTPPNSWYYQPADDFAGAGVGNLLQIDTRLGGKYHPDANYPMTFRVYAPSSEKAGADGFVTYDLATSDAKSDPWSSWVMNSDFTITNAGTSGLDGFLFIDNVPVADGDIGWYQLVIGELGSSLQTVYDIYSTNDNGSITSFVTNPGVTVVSIEPGGDKLALAPGLVSTYNPLSYFDMNDLKAGVMYQMVLNRPTPDKEGLNHWSDFLAKGGSELAMANHMVDVLSQEQPNLSDAAFVDQLYTQGLGRDPEGEGRNWWVEQLQSGAARAQVAVDFAGEPEMWGNDTVKGVFSAAGGISTVVDWAF</sequence>
<reference evidence="3 4" key="1">
    <citation type="submission" date="2020-11" db="EMBL/GenBank/DDBJ databases">
        <title>Algicoccus daihaiensis sp.nov., isolated from Daihai Lake in Inner Mongolia.</title>
        <authorList>
            <person name="Kai J."/>
        </authorList>
    </citation>
    <scope>NUCLEOTIDE SEQUENCE [LARGE SCALE GENOMIC DNA]</scope>
    <source>
        <strain evidence="4">f23</strain>
    </source>
</reference>
<dbReference type="EMBL" id="CP063982">
    <property type="protein sequence ID" value="UOD50410.1"/>
    <property type="molecule type" value="Genomic_DNA"/>
</dbReference>
<keyword evidence="4" id="KW-1185">Reference proteome</keyword>
<dbReference type="Proteomes" id="UP000831607">
    <property type="component" value="Chromosome"/>
</dbReference>
<organism evidence="3 4">
    <name type="scientific">Orrella daihaiensis</name>
    <dbReference type="NCBI Taxonomy" id="2782176"/>
    <lineage>
        <taxon>Bacteria</taxon>
        <taxon>Pseudomonadati</taxon>
        <taxon>Pseudomonadota</taxon>
        <taxon>Betaproteobacteria</taxon>
        <taxon>Burkholderiales</taxon>
        <taxon>Alcaligenaceae</taxon>
        <taxon>Orrella</taxon>
    </lineage>
</organism>
<evidence type="ECO:0000313" key="3">
    <source>
        <dbReference type="EMBL" id="UOD50410.1"/>
    </source>
</evidence>
<evidence type="ECO:0000256" key="1">
    <source>
        <dbReference type="SAM" id="MobiDB-lite"/>
    </source>
</evidence>
<dbReference type="InterPro" id="IPR025282">
    <property type="entry name" value="DUF4214"/>
</dbReference>